<evidence type="ECO:0000313" key="5">
    <source>
        <dbReference type="Proteomes" id="UP000481858"/>
    </source>
</evidence>
<sequence>MGVRGLGAAVRQYGIFSSLSGDSVVVDGPALVYQILNGCMHQKPPTAGFICQPEYSMLGRMVIGWLEELRKHNVTVRKIYFDGYLPPSKWQVRRERLLRQSQLMKDLLVSHPDGSSQLPEDAFATVKPEIALTRSFGHSSRFNWLPMPPFLIPAVIEILKSCHTWSPLVEVVCGEADMFSAEDVRRRGGVLLTSDSDLLITDLGPNGSVSFFTDVVMATRSDKEEGLVACKLSLNTINDALGLNNVGGLPRVAFEMVRSRIKFDEALKRARGNNHDVLESFELQGFMEEYFMKEYLPRDHPVQGVLSSLDPRISEIVIQNLLLDGSDTVPHEDSRGPETLAMFLPIMIEDRSRKSAWTVSTAVRQLAYSIMQTFAIHKSPVVIEYRLLEASNSMMGRQIEVPRLEETIEQCHILVDTLKQIMKQIPAASMQWLAFAAYRDVVWSISEERLPLTASLIGKAKRVPDNESEHSWDIIHFTAQVHATLYSLRMAKQVFDVAASLCQSLPPAVRELQQYLSAVPAIVDWPTVGNILPALAAAGEANVLSIITGILGIPEIETRGHPPEARQPGKRTNRIGLLRSERDPKRPVSVNPFAVLSHASRE</sequence>
<dbReference type="PANTHER" id="PTHR15665:SF1">
    <property type="entry name" value="PROTEIN ASTEROID HOMOLOG 1"/>
    <property type="match status" value="1"/>
</dbReference>
<dbReference type="EMBL" id="WUBL01000045">
    <property type="protein sequence ID" value="KAF2968848.1"/>
    <property type="molecule type" value="Genomic_DNA"/>
</dbReference>
<reference evidence="4 5" key="1">
    <citation type="submission" date="2019-12" db="EMBL/GenBank/DDBJ databases">
        <title>Draft genome sequence of the ascomycete Xylaria multiplex DSM 110363.</title>
        <authorList>
            <person name="Buettner E."/>
            <person name="Kellner H."/>
        </authorList>
    </citation>
    <scope>NUCLEOTIDE SEQUENCE [LARGE SCALE GENOMIC DNA]</scope>
    <source>
        <strain evidence="4 5">DSM 110363</strain>
    </source>
</reference>
<evidence type="ECO:0000256" key="1">
    <source>
        <dbReference type="ARBA" id="ARBA00007398"/>
    </source>
</evidence>
<evidence type="ECO:0000313" key="4">
    <source>
        <dbReference type="EMBL" id="KAF2968848.1"/>
    </source>
</evidence>
<accession>A0A7C8MRU0</accession>
<dbReference type="AlphaFoldDB" id="A0A7C8MRU0"/>
<gene>
    <name evidence="4" type="ORF">GQX73_g4763</name>
</gene>
<comment type="caution">
    <text evidence="4">The sequence shown here is derived from an EMBL/GenBank/DDBJ whole genome shotgun (WGS) entry which is preliminary data.</text>
</comment>
<dbReference type="Pfam" id="PF12813">
    <property type="entry name" value="XPG_I_2"/>
    <property type="match status" value="1"/>
</dbReference>
<keyword evidence="5" id="KW-1185">Reference proteome</keyword>
<comment type="similarity">
    <text evidence="1">Belongs to the asteroid family.</text>
</comment>
<name>A0A7C8MRU0_9PEZI</name>
<dbReference type="PANTHER" id="PTHR15665">
    <property type="entry name" value="ASTEROID PROTEIN"/>
    <property type="match status" value="1"/>
</dbReference>
<dbReference type="OrthoDB" id="5297549at2759"/>
<protein>
    <recommendedName>
        <fullName evidence="3">Asteroid domain-containing protein</fullName>
    </recommendedName>
</protein>
<evidence type="ECO:0000256" key="2">
    <source>
        <dbReference type="SAM" id="MobiDB-lite"/>
    </source>
</evidence>
<dbReference type="Proteomes" id="UP000481858">
    <property type="component" value="Unassembled WGS sequence"/>
</dbReference>
<dbReference type="InterPro" id="IPR029060">
    <property type="entry name" value="PIN-like_dom_sf"/>
</dbReference>
<proteinExistence type="inferred from homology"/>
<feature type="domain" description="Asteroid" evidence="3">
    <location>
        <begin position="148"/>
        <end position="389"/>
    </location>
</feature>
<feature type="region of interest" description="Disordered" evidence="2">
    <location>
        <begin position="558"/>
        <end position="602"/>
    </location>
</feature>
<dbReference type="InterPro" id="IPR026832">
    <property type="entry name" value="Asteroid"/>
</dbReference>
<organism evidence="4 5">
    <name type="scientific">Xylaria multiplex</name>
    <dbReference type="NCBI Taxonomy" id="323545"/>
    <lineage>
        <taxon>Eukaryota</taxon>
        <taxon>Fungi</taxon>
        <taxon>Dikarya</taxon>
        <taxon>Ascomycota</taxon>
        <taxon>Pezizomycotina</taxon>
        <taxon>Sordariomycetes</taxon>
        <taxon>Xylariomycetidae</taxon>
        <taxon>Xylariales</taxon>
        <taxon>Xylariaceae</taxon>
        <taxon>Xylaria</taxon>
    </lineage>
</organism>
<dbReference type="InParanoid" id="A0A7C8MRU0"/>
<dbReference type="SUPFAM" id="SSF88723">
    <property type="entry name" value="PIN domain-like"/>
    <property type="match status" value="1"/>
</dbReference>
<dbReference type="InterPro" id="IPR039436">
    <property type="entry name" value="Asteroid_dom"/>
</dbReference>
<evidence type="ECO:0000259" key="3">
    <source>
        <dbReference type="Pfam" id="PF12813"/>
    </source>
</evidence>
<dbReference type="Gene3D" id="3.40.50.1010">
    <property type="entry name" value="5'-nuclease"/>
    <property type="match status" value="1"/>
</dbReference>